<comment type="caution">
    <text evidence="10">The sequence shown here is derived from an EMBL/GenBank/DDBJ whole genome shotgun (WGS) entry which is preliminary data.</text>
</comment>
<evidence type="ECO:0000256" key="5">
    <source>
        <dbReference type="ARBA" id="ARBA00022989"/>
    </source>
</evidence>
<sequence length="133" mass="14107">MSAAPPARVARIREDYERTGSGTAAVAMGLERIGRMVTATAVLISIAFLAFLVSGITFVKAYGIGLPLAVLVDATVIRGALLPAAMRLGGQAMRWTQAPRVDCTRASASANRGSPPRRPLRPTPHSWPPDKWG</sequence>
<keyword evidence="4 8" id="KW-0812">Transmembrane</keyword>
<evidence type="ECO:0000313" key="10">
    <source>
        <dbReference type="EMBL" id="MBB5792123.1"/>
    </source>
</evidence>
<organism evidence="10 11">
    <name type="scientific">Streptomyces caelestis</name>
    <dbReference type="NCBI Taxonomy" id="36816"/>
    <lineage>
        <taxon>Bacteria</taxon>
        <taxon>Bacillati</taxon>
        <taxon>Actinomycetota</taxon>
        <taxon>Actinomycetes</taxon>
        <taxon>Kitasatosporales</taxon>
        <taxon>Streptomycetaceae</taxon>
        <taxon>Streptomyces</taxon>
    </lineage>
</organism>
<accession>A0A7W9GXY5</accession>
<protein>
    <submittedName>
        <fullName evidence="10">Putative membrane protein YdfJ with MMPL/SSD domain</fullName>
    </submittedName>
</protein>
<keyword evidence="3" id="KW-1003">Cell membrane</keyword>
<evidence type="ECO:0000313" key="11">
    <source>
        <dbReference type="Proteomes" id="UP000590647"/>
    </source>
</evidence>
<dbReference type="Proteomes" id="UP000590647">
    <property type="component" value="Unassembled WGS sequence"/>
</dbReference>
<dbReference type="RefSeq" id="WP_230299786.1">
    <property type="nucleotide sequence ID" value="NZ_JACHNE010000001.1"/>
</dbReference>
<evidence type="ECO:0000256" key="8">
    <source>
        <dbReference type="SAM" id="Phobius"/>
    </source>
</evidence>
<keyword evidence="6 8" id="KW-0472">Membrane</keyword>
<feature type="region of interest" description="Disordered" evidence="7">
    <location>
        <begin position="102"/>
        <end position="133"/>
    </location>
</feature>
<dbReference type="InterPro" id="IPR004869">
    <property type="entry name" value="MMPL_dom"/>
</dbReference>
<evidence type="ECO:0000256" key="4">
    <source>
        <dbReference type="ARBA" id="ARBA00022692"/>
    </source>
</evidence>
<comment type="subcellular location">
    <subcellularLocation>
        <location evidence="1">Cell membrane</location>
        <topology evidence="1">Multi-pass membrane protein</topology>
    </subcellularLocation>
</comment>
<keyword evidence="11" id="KW-1185">Reference proteome</keyword>
<evidence type="ECO:0000256" key="3">
    <source>
        <dbReference type="ARBA" id="ARBA00022475"/>
    </source>
</evidence>
<feature type="domain" description="Membrane transport protein MMPL" evidence="9">
    <location>
        <begin position="9"/>
        <end position="100"/>
    </location>
</feature>
<dbReference type="InterPro" id="IPR050545">
    <property type="entry name" value="Mycobact_MmpL"/>
</dbReference>
<dbReference type="GO" id="GO:0005886">
    <property type="term" value="C:plasma membrane"/>
    <property type="evidence" value="ECO:0007669"/>
    <property type="project" value="UniProtKB-SubCell"/>
</dbReference>
<dbReference type="PANTHER" id="PTHR33406">
    <property type="entry name" value="MEMBRANE PROTEIN MJ1562-RELATED"/>
    <property type="match status" value="1"/>
</dbReference>
<evidence type="ECO:0000256" key="2">
    <source>
        <dbReference type="ARBA" id="ARBA00010157"/>
    </source>
</evidence>
<evidence type="ECO:0000256" key="6">
    <source>
        <dbReference type="ARBA" id="ARBA00023136"/>
    </source>
</evidence>
<dbReference type="SUPFAM" id="SSF82866">
    <property type="entry name" value="Multidrug efflux transporter AcrB transmembrane domain"/>
    <property type="match status" value="1"/>
</dbReference>
<reference evidence="10 11" key="1">
    <citation type="submission" date="2020-08" db="EMBL/GenBank/DDBJ databases">
        <title>Sequencing the genomes of 1000 actinobacteria strains.</title>
        <authorList>
            <person name="Klenk H.-P."/>
        </authorList>
    </citation>
    <scope>NUCLEOTIDE SEQUENCE [LARGE SCALE GENOMIC DNA]</scope>
    <source>
        <strain evidence="10 11">DSM 40084</strain>
    </source>
</reference>
<dbReference type="EMBL" id="JACHNE010000001">
    <property type="protein sequence ID" value="MBB5792123.1"/>
    <property type="molecule type" value="Genomic_DNA"/>
</dbReference>
<dbReference type="Gene3D" id="1.20.1640.10">
    <property type="entry name" value="Multidrug efflux transporter AcrB transmembrane domain"/>
    <property type="match status" value="1"/>
</dbReference>
<dbReference type="Pfam" id="PF03176">
    <property type="entry name" value="MMPL"/>
    <property type="match status" value="1"/>
</dbReference>
<keyword evidence="5 8" id="KW-1133">Transmembrane helix</keyword>
<comment type="similarity">
    <text evidence="2">Belongs to the resistance-nodulation-cell division (RND) (TC 2.A.6) family. MmpL subfamily.</text>
</comment>
<name>A0A7W9GXY5_9ACTN</name>
<proteinExistence type="inferred from homology"/>
<gene>
    <name evidence="10" type="ORF">HDA41_000087</name>
</gene>
<feature type="transmembrane region" description="Helical" evidence="8">
    <location>
        <begin position="37"/>
        <end position="58"/>
    </location>
</feature>
<evidence type="ECO:0000256" key="7">
    <source>
        <dbReference type="SAM" id="MobiDB-lite"/>
    </source>
</evidence>
<evidence type="ECO:0000259" key="9">
    <source>
        <dbReference type="Pfam" id="PF03176"/>
    </source>
</evidence>
<feature type="transmembrane region" description="Helical" evidence="8">
    <location>
        <begin position="64"/>
        <end position="85"/>
    </location>
</feature>
<evidence type="ECO:0000256" key="1">
    <source>
        <dbReference type="ARBA" id="ARBA00004651"/>
    </source>
</evidence>
<dbReference type="AlphaFoldDB" id="A0A7W9GXY5"/>
<dbReference type="PANTHER" id="PTHR33406:SF11">
    <property type="entry name" value="MEMBRANE PROTEIN SCO6666-RELATED"/>
    <property type="match status" value="1"/>
</dbReference>